<gene>
    <name evidence="1" type="ORF">C5167_048497</name>
</gene>
<dbReference type="AlphaFoldDB" id="A0A4Y7KMB5"/>
<accession>A0A4Y7KMB5</accession>
<dbReference type="Gramene" id="RZC73015">
    <property type="protein sequence ID" value="RZC73015"/>
    <property type="gene ID" value="C5167_048497"/>
</dbReference>
<dbReference type="EMBL" id="CM010722">
    <property type="protein sequence ID" value="RZC73015.1"/>
    <property type="molecule type" value="Genomic_DNA"/>
</dbReference>
<reference evidence="1 2" key="1">
    <citation type="journal article" date="2018" name="Science">
        <title>The opium poppy genome and morphinan production.</title>
        <authorList>
            <person name="Guo L."/>
            <person name="Winzer T."/>
            <person name="Yang X."/>
            <person name="Li Y."/>
            <person name="Ning Z."/>
            <person name="He Z."/>
            <person name="Teodor R."/>
            <person name="Lu Y."/>
            <person name="Bowser T.A."/>
            <person name="Graham I.A."/>
            <person name="Ye K."/>
        </authorList>
    </citation>
    <scope>NUCLEOTIDE SEQUENCE [LARGE SCALE GENOMIC DNA]</scope>
    <source>
        <strain evidence="2">cv. HN1</strain>
        <tissue evidence="1">Leaves</tissue>
    </source>
</reference>
<dbReference type="Proteomes" id="UP000316621">
    <property type="component" value="Chromosome 8"/>
</dbReference>
<evidence type="ECO:0000313" key="2">
    <source>
        <dbReference type="Proteomes" id="UP000316621"/>
    </source>
</evidence>
<organism evidence="1 2">
    <name type="scientific">Papaver somniferum</name>
    <name type="common">Opium poppy</name>
    <dbReference type="NCBI Taxonomy" id="3469"/>
    <lineage>
        <taxon>Eukaryota</taxon>
        <taxon>Viridiplantae</taxon>
        <taxon>Streptophyta</taxon>
        <taxon>Embryophyta</taxon>
        <taxon>Tracheophyta</taxon>
        <taxon>Spermatophyta</taxon>
        <taxon>Magnoliopsida</taxon>
        <taxon>Ranunculales</taxon>
        <taxon>Papaveraceae</taxon>
        <taxon>Papaveroideae</taxon>
        <taxon>Papaver</taxon>
    </lineage>
</organism>
<feature type="non-terminal residue" evidence="1">
    <location>
        <position position="218"/>
    </location>
</feature>
<keyword evidence="2" id="KW-1185">Reference proteome</keyword>
<name>A0A4Y7KMB5_PAPSO</name>
<protein>
    <submittedName>
        <fullName evidence="1">Uncharacterized protein</fullName>
    </submittedName>
</protein>
<evidence type="ECO:0000313" key="1">
    <source>
        <dbReference type="EMBL" id="RZC73015.1"/>
    </source>
</evidence>
<sequence length="218" mass="25089">MEVLFTFSLLRTVRKKEKSSRKKRCFEVNRSVVGYLLGCILESTFRPGSNDFNKEQIAEVLGGNTWSGNSLCINDVPEHLKFFGKLVVPNLAPSKMHLRQMIRIWSSAKSMGFLCLITRICSVFEIGANDSQRLVSRPHNRSIINRMRGRSHAGTNTSVASNTPMQDFDLETFYRRLSRRNDYLERQVIFSSNKFPDLAADLTNIAQDYKDTKYEEDF</sequence>
<proteinExistence type="predicted"/>